<dbReference type="InterPro" id="IPR009057">
    <property type="entry name" value="Homeodomain-like_sf"/>
</dbReference>
<name>A0A1G5RG84_9RHOB</name>
<accession>A0A1G5RG84</accession>
<dbReference type="RefSeq" id="WP_090220988.1">
    <property type="nucleotide sequence ID" value="NZ_FMWG01000015.1"/>
</dbReference>
<dbReference type="PROSITE" id="PS01124">
    <property type="entry name" value="HTH_ARAC_FAMILY_2"/>
    <property type="match status" value="1"/>
</dbReference>
<reference evidence="5 6" key="1">
    <citation type="submission" date="2016-10" db="EMBL/GenBank/DDBJ databases">
        <authorList>
            <person name="de Groot N.N."/>
        </authorList>
    </citation>
    <scope>NUCLEOTIDE SEQUENCE [LARGE SCALE GENOMIC DNA]</scope>
    <source>
        <strain evidence="5 6">U95</strain>
    </source>
</reference>
<gene>
    <name evidence="5" type="ORF">SAMN04488118_11546</name>
</gene>
<dbReference type="Gene3D" id="1.10.10.60">
    <property type="entry name" value="Homeodomain-like"/>
    <property type="match status" value="1"/>
</dbReference>
<dbReference type="STRING" id="1156985.SAMN04488118_11546"/>
<organism evidence="5 6">
    <name type="scientific">Epibacterium ulvae</name>
    <dbReference type="NCBI Taxonomy" id="1156985"/>
    <lineage>
        <taxon>Bacteria</taxon>
        <taxon>Pseudomonadati</taxon>
        <taxon>Pseudomonadota</taxon>
        <taxon>Alphaproteobacteria</taxon>
        <taxon>Rhodobacterales</taxon>
        <taxon>Roseobacteraceae</taxon>
        <taxon>Epibacterium</taxon>
    </lineage>
</organism>
<evidence type="ECO:0000256" key="1">
    <source>
        <dbReference type="ARBA" id="ARBA00023015"/>
    </source>
</evidence>
<dbReference type="OrthoDB" id="9793400at2"/>
<dbReference type="Pfam" id="PF12833">
    <property type="entry name" value="HTH_18"/>
    <property type="match status" value="1"/>
</dbReference>
<evidence type="ECO:0000313" key="5">
    <source>
        <dbReference type="EMBL" id="SCZ72820.1"/>
    </source>
</evidence>
<dbReference type="GO" id="GO:0003700">
    <property type="term" value="F:DNA-binding transcription factor activity"/>
    <property type="evidence" value="ECO:0007669"/>
    <property type="project" value="InterPro"/>
</dbReference>
<dbReference type="InterPro" id="IPR018060">
    <property type="entry name" value="HTH_AraC"/>
</dbReference>
<dbReference type="CDD" id="cd03136">
    <property type="entry name" value="GATase1_AraC_ArgR_like"/>
    <property type="match status" value="1"/>
</dbReference>
<dbReference type="Gene3D" id="3.40.50.880">
    <property type="match status" value="1"/>
</dbReference>
<dbReference type="InterPro" id="IPR020449">
    <property type="entry name" value="Tscrpt_reg_AraC-type_HTH"/>
</dbReference>
<keyword evidence="1" id="KW-0805">Transcription regulation</keyword>
<keyword evidence="2" id="KW-0238">DNA-binding</keyword>
<dbReference type="InterPro" id="IPR029062">
    <property type="entry name" value="Class_I_gatase-like"/>
</dbReference>
<feature type="domain" description="HTH araC/xylS-type" evidence="4">
    <location>
        <begin position="234"/>
        <end position="332"/>
    </location>
</feature>
<evidence type="ECO:0000259" key="4">
    <source>
        <dbReference type="PROSITE" id="PS01124"/>
    </source>
</evidence>
<dbReference type="Proteomes" id="UP000198767">
    <property type="component" value="Unassembled WGS sequence"/>
</dbReference>
<dbReference type="EMBL" id="FMWG01000015">
    <property type="protein sequence ID" value="SCZ72820.1"/>
    <property type="molecule type" value="Genomic_DNA"/>
</dbReference>
<dbReference type="GO" id="GO:0043565">
    <property type="term" value="F:sequence-specific DNA binding"/>
    <property type="evidence" value="ECO:0007669"/>
    <property type="project" value="InterPro"/>
</dbReference>
<dbReference type="InterPro" id="IPR002818">
    <property type="entry name" value="DJ-1/PfpI"/>
</dbReference>
<dbReference type="AlphaFoldDB" id="A0A1G5RG84"/>
<dbReference type="Pfam" id="PF01965">
    <property type="entry name" value="DJ-1_PfpI"/>
    <property type="match status" value="1"/>
</dbReference>
<dbReference type="SMART" id="SM00342">
    <property type="entry name" value="HTH_ARAC"/>
    <property type="match status" value="1"/>
</dbReference>
<dbReference type="SUPFAM" id="SSF46689">
    <property type="entry name" value="Homeodomain-like"/>
    <property type="match status" value="2"/>
</dbReference>
<evidence type="ECO:0000256" key="2">
    <source>
        <dbReference type="ARBA" id="ARBA00023125"/>
    </source>
</evidence>
<proteinExistence type="predicted"/>
<evidence type="ECO:0000313" key="6">
    <source>
        <dbReference type="Proteomes" id="UP000198767"/>
    </source>
</evidence>
<sequence>MVEDHIPHGVAFCRLNDKEVATEHYVFILVPSLSMNALSSAIEPLRIANQLTRKVLFKWRCLSEDGQPVRCSNGLEVSVNGSIDDIQPHEIAIVCSGVQPKAMSSKKVADEIRRVWRRGQTVGGICTGTYTLAEAGILKGTPVTLHWENIPAFRELYPDLDVNEHLFHFGDRIWTCAGGVAATDMMISRILKLHGLKLSRAVTTMCLHQVPRVETEPQKVGSAAAITVRHPSLEKIIDFIESDIEGDLTLDAIAKNAKISRRQMERLFKTYLAITPKQFIKQSRLHRGRAIMAETNLSTAEVAAACGFNSSSHFSKNFKELFGVSPFHFIQTGEYKSPSRRSRATCDKN</sequence>
<keyword evidence="6" id="KW-1185">Reference proteome</keyword>
<protein>
    <submittedName>
        <fullName evidence="5">Transcriptional regulator, AraC family with amidase-like domain</fullName>
    </submittedName>
</protein>
<dbReference type="PANTHER" id="PTHR43130:SF3">
    <property type="entry name" value="HTH-TYPE TRANSCRIPTIONAL REGULATOR RV1931C"/>
    <property type="match status" value="1"/>
</dbReference>
<dbReference type="PRINTS" id="PR00032">
    <property type="entry name" value="HTHARAC"/>
</dbReference>
<evidence type="ECO:0000256" key="3">
    <source>
        <dbReference type="ARBA" id="ARBA00023163"/>
    </source>
</evidence>
<dbReference type="SUPFAM" id="SSF52317">
    <property type="entry name" value="Class I glutamine amidotransferase-like"/>
    <property type="match status" value="1"/>
</dbReference>
<dbReference type="PANTHER" id="PTHR43130">
    <property type="entry name" value="ARAC-FAMILY TRANSCRIPTIONAL REGULATOR"/>
    <property type="match status" value="1"/>
</dbReference>
<dbReference type="InterPro" id="IPR052158">
    <property type="entry name" value="INH-QAR"/>
</dbReference>
<keyword evidence="3" id="KW-0804">Transcription</keyword>